<dbReference type="Gene3D" id="3.60.15.10">
    <property type="entry name" value="Ribonuclease Z/Hydroxyacylglutathione hydrolase-like"/>
    <property type="match status" value="1"/>
</dbReference>
<dbReference type="PANTHER" id="PTHR15032:SF4">
    <property type="entry name" value="N-ACYL-PHOSPHATIDYLETHANOLAMINE-HYDROLYZING PHOSPHOLIPASE D"/>
    <property type="match status" value="1"/>
</dbReference>
<dbReference type="InterPro" id="IPR036866">
    <property type="entry name" value="RibonucZ/Hydroxyglut_hydro"/>
</dbReference>
<dbReference type="Pfam" id="PF12706">
    <property type="entry name" value="Lactamase_B_2"/>
    <property type="match status" value="1"/>
</dbReference>
<feature type="domain" description="Metallo-beta-lactamase" evidence="1">
    <location>
        <begin position="113"/>
        <end position="308"/>
    </location>
</feature>
<dbReference type="Proteomes" id="UP001500416">
    <property type="component" value="Unassembled WGS sequence"/>
</dbReference>
<reference evidence="2 3" key="1">
    <citation type="journal article" date="2019" name="Int. J. Syst. Evol. Microbiol.">
        <title>The Global Catalogue of Microorganisms (GCM) 10K type strain sequencing project: providing services to taxonomists for standard genome sequencing and annotation.</title>
        <authorList>
            <consortium name="The Broad Institute Genomics Platform"/>
            <consortium name="The Broad Institute Genome Sequencing Center for Infectious Disease"/>
            <person name="Wu L."/>
            <person name="Ma J."/>
        </authorList>
    </citation>
    <scope>NUCLEOTIDE SEQUENCE [LARGE SCALE GENOMIC DNA]</scope>
    <source>
        <strain evidence="2 3">JCM 3380</strain>
    </source>
</reference>
<dbReference type="InterPro" id="IPR001279">
    <property type="entry name" value="Metallo-B-lactamas"/>
</dbReference>
<evidence type="ECO:0000313" key="3">
    <source>
        <dbReference type="Proteomes" id="UP001500416"/>
    </source>
</evidence>
<evidence type="ECO:0000259" key="1">
    <source>
        <dbReference type="Pfam" id="PF12706"/>
    </source>
</evidence>
<evidence type="ECO:0000313" key="2">
    <source>
        <dbReference type="EMBL" id="GAA0212949.1"/>
    </source>
</evidence>
<sequence length="361" mass="39834">MKKVTAALLGLTAGVVAWGLRDVPGALAGRPGGERVWRSPRYWDGKFHNTARTRTMPPGSAGDTARELVFGGQQRHPVGPVPLVRAAHDVAGEGLHLTWYGHASTLVEIDGARILLDPVWSDRCSPSRLVGPKRLHAVPHTLAEVGPVDAVVISHDHYDHLDQATVRDLTATTHAVFVVPLGIGAHLRRWKVPEARIVELDWDESHDVAGVRLVAAPAQHFSGRGFRRDNTLWASWVVLGPEHRVYYSGDTGYFDGYKRIGDEYGPFDASLIQIGAYGPGWPDIHMTPEEGVAAHRDVRGGLLVPVHWATFNLAFHEWSEPVDRVWREAKAWEVPLAVPRPGERIDVNDPPQVDGWWQALA</sequence>
<accession>A0ABN0T596</accession>
<proteinExistence type="predicted"/>
<name>A0ABN0T596_9PSEU</name>
<dbReference type="PANTHER" id="PTHR15032">
    <property type="entry name" value="N-ACYL-PHOSPHATIDYLETHANOLAMINE-HYDROLYZING PHOSPHOLIPASE D"/>
    <property type="match status" value="1"/>
</dbReference>
<organism evidence="2 3">
    <name type="scientific">Saccharothrix mutabilis subsp. mutabilis</name>
    <dbReference type="NCBI Taxonomy" id="66855"/>
    <lineage>
        <taxon>Bacteria</taxon>
        <taxon>Bacillati</taxon>
        <taxon>Actinomycetota</taxon>
        <taxon>Actinomycetes</taxon>
        <taxon>Pseudonocardiales</taxon>
        <taxon>Pseudonocardiaceae</taxon>
        <taxon>Saccharothrix</taxon>
    </lineage>
</organism>
<dbReference type="EMBL" id="BAAABU010000002">
    <property type="protein sequence ID" value="GAA0212949.1"/>
    <property type="molecule type" value="Genomic_DNA"/>
</dbReference>
<dbReference type="SUPFAM" id="SSF56281">
    <property type="entry name" value="Metallo-hydrolase/oxidoreductase"/>
    <property type="match status" value="1"/>
</dbReference>
<comment type="caution">
    <text evidence="2">The sequence shown here is derived from an EMBL/GenBank/DDBJ whole genome shotgun (WGS) entry which is preliminary data.</text>
</comment>
<keyword evidence="3" id="KW-1185">Reference proteome</keyword>
<dbReference type="RefSeq" id="WP_343932275.1">
    <property type="nucleotide sequence ID" value="NZ_BAAABU010000002.1"/>
</dbReference>
<gene>
    <name evidence="2" type="ORF">GCM10010492_08420</name>
</gene>
<protein>
    <submittedName>
        <fullName evidence="2">MBL fold metallo-hydrolase</fullName>
    </submittedName>
</protein>